<dbReference type="EMBL" id="CP021059">
    <property type="protein sequence ID" value="ARQ06217.1"/>
    <property type="molecule type" value="Genomic_DNA"/>
</dbReference>
<evidence type="ECO:0000256" key="3">
    <source>
        <dbReference type="ARBA" id="ARBA00022729"/>
    </source>
</evidence>
<keyword evidence="5" id="KW-0812">Transmembrane</keyword>
<feature type="domain" description="CNA-B" evidence="7">
    <location>
        <begin position="161"/>
        <end position="220"/>
    </location>
</feature>
<dbReference type="Pfam" id="PF05738">
    <property type="entry name" value="Cna_B"/>
    <property type="match status" value="1"/>
</dbReference>
<evidence type="ECO:0000313" key="10">
    <source>
        <dbReference type="EMBL" id="ARQ06217.1"/>
    </source>
</evidence>
<dbReference type="PANTHER" id="PTHR36108">
    <property type="entry name" value="COLOSSIN-B-RELATED"/>
    <property type="match status" value="1"/>
</dbReference>
<feature type="transmembrane region" description="Helical" evidence="5">
    <location>
        <begin position="771"/>
        <end position="791"/>
    </location>
</feature>
<dbReference type="Pfam" id="PF17936">
    <property type="entry name" value="Big_6"/>
    <property type="match status" value="1"/>
</dbReference>
<evidence type="ECO:0000256" key="1">
    <source>
        <dbReference type="ARBA" id="ARBA00007257"/>
    </source>
</evidence>
<dbReference type="InterPro" id="IPR041498">
    <property type="entry name" value="Big_6"/>
</dbReference>
<dbReference type="InterPro" id="IPR041033">
    <property type="entry name" value="SpaA_PFL_dom_1"/>
</dbReference>
<feature type="domain" description="SpaA-like prealbumin fold" evidence="8">
    <location>
        <begin position="583"/>
        <end position="660"/>
    </location>
</feature>
<dbReference type="STRING" id="1855823.MCCS_05660"/>
<comment type="similarity">
    <text evidence="1">Belongs to the serine-aspartate repeat-containing protein (SDr) family.</text>
</comment>
<protein>
    <submittedName>
        <fullName evidence="10">Cell wall-associated protease</fullName>
        <ecNumber evidence="10">3.4.21.-</ecNumber>
    </submittedName>
</protein>
<dbReference type="Pfam" id="PF17802">
    <property type="entry name" value="SpaA"/>
    <property type="match status" value="2"/>
</dbReference>
<accession>A0A1W7A9C0</accession>
<keyword evidence="2" id="KW-0964">Secreted</keyword>
<name>A0A1W7A9C0_9STAP</name>
<dbReference type="InterPro" id="IPR008454">
    <property type="entry name" value="Collagen-bd_Cna-like_B-typ_dom"/>
</dbReference>
<gene>
    <name evidence="10" type="primary">wprA_2</name>
    <name evidence="10" type="ORF">MCCS_05660</name>
</gene>
<reference evidence="10 11" key="1">
    <citation type="journal article" date="2017" name="Int. J. Syst. Evol. Microbiol.">
        <title>Macrococcus canis sp. nov., a skin bacterium associated with infections in dogs.</title>
        <authorList>
            <person name="Gobeli Brawand S."/>
            <person name="Cotting K."/>
            <person name="Gomez-Sanz E."/>
            <person name="Collaud A."/>
            <person name="Thomann A."/>
            <person name="Brodard I."/>
            <person name="Rodriguez-Campos S."/>
            <person name="Strauss C."/>
            <person name="Perreten V."/>
        </authorList>
    </citation>
    <scope>NUCLEOTIDE SEQUENCE [LARGE SCALE GENOMIC DNA]</scope>
    <source>
        <strain evidence="10 11">KM45013</strain>
    </source>
</reference>
<evidence type="ECO:0000256" key="2">
    <source>
        <dbReference type="ARBA" id="ARBA00022525"/>
    </source>
</evidence>
<keyword evidence="5" id="KW-0472">Membrane</keyword>
<keyword evidence="10" id="KW-0645">Protease</keyword>
<proteinExistence type="inferred from homology"/>
<feature type="signal peptide" evidence="6">
    <location>
        <begin position="1"/>
        <end position="16"/>
    </location>
</feature>
<feature type="domain" description="SpaA-like prealbumin fold" evidence="8">
    <location>
        <begin position="678"/>
        <end position="755"/>
    </location>
</feature>
<evidence type="ECO:0000256" key="6">
    <source>
        <dbReference type="SAM" id="SignalP"/>
    </source>
</evidence>
<sequence length="795" mass="86313">MIILLLLSLFQLPVQAALSNDQTSHPELLKLSFKELQDNIIHWQIEINTGQQIIQDQKLKLTLSGSHHIDETALISELQRYNIGLNKTSDPNVFILEIPKTLTNATFNISTIDESKESDNTIQIDGIIDGTSISSKDIQHHYQEVPISFKYSDTVIDKPITTVQLVNHNTQEVVSELINRSGQNSLIFKNIRVYDDDNQKIDYEIKVKAPDTYTVETKQFDVNIDLKDTEDIYEQTSIELPSSEDPATEEVTTESPTTENPTTEPPTTEHTTSENPTTEAPTTENKTTEMPSTEAPASEAPTIELATTESPLVNTSSEPAVNRSIIFKPSEINPMNIMTLDAVSSTYKNVPSSKLVTIATGSGYMTLQGQMSADQKSITWKFTLDYQTAADKPVWLSKISVSNGLTLPSNVTYSFTNGGKVYRSGTLPIETTAPPTLVSSPFINLGRVYNKDLVSITFVTPVTIPNLNNYTLSIGNLVYDEIGYKYAVSGISNTVTRVSTTPTINTVSYLDRIVTGTASPGETVTIKNSSGTILGSAVADSTGTYRVTITPQAVGTILSATAKGSDTIQSDPVTTVVTGVFTFNMKKINQQGIPLQGATVKLTGNGQTYEMSSSATGDISFNNLKPGTYSLTEITAPSGYILDSAVHTVIIDNNGNIQVDGATISGAYQFVNKPIVRNIQVSVYDAVSNSPLQGATYQLFDDKNNLLQTVTSDSAGKVQFTNLPYGTYKIVQTKTLPGYQLSTATQTVTINNGDVSVISPQYKVMLPDTGGIGSLLFIISGSLLISISLIIRRKI</sequence>
<evidence type="ECO:0000259" key="7">
    <source>
        <dbReference type="Pfam" id="PF05738"/>
    </source>
</evidence>
<dbReference type="Proteomes" id="UP000194154">
    <property type="component" value="Chromosome"/>
</dbReference>
<evidence type="ECO:0000313" key="11">
    <source>
        <dbReference type="Proteomes" id="UP000194154"/>
    </source>
</evidence>
<dbReference type="GO" id="GO:0008233">
    <property type="term" value="F:peptidase activity"/>
    <property type="evidence" value="ECO:0007669"/>
    <property type="project" value="UniProtKB-KW"/>
</dbReference>
<feature type="chain" id="PRO_5012913275" evidence="6">
    <location>
        <begin position="17"/>
        <end position="795"/>
    </location>
</feature>
<evidence type="ECO:0000256" key="4">
    <source>
        <dbReference type="SAM" id="MobiDB-lite"/>
    </source>
</evidence>
<dbReference type="RefSeq" id="WP_086041898.1">
    <property type="nucleotide sequence ID" value="NZ_CBCRZA010000001.1"/>
</dbReference>
<dbReference type="AlphaFoldDB" id="A0A1W7A9C0"/>
<evidence type="ECO:0000256" key="5">
    <source>
        <dbReference type="SAM" id="Phobius"/>
    </source>
</evidence>
<dbReference type="OrthoDB" id="38701at2"/>
<dbReference type="EC" id="3.4.21.-" evidence="10"/>
<organism evidence="10 11">
    <name type="scientific">Macrococcoides canis</name>
    <dbReference type="NCBI Taxonomy" id="1855823"/>
    <lineage>
        <taxon>Bacteria</taxon>
        <taxon>Bacillati</taxon>
        <taxon>Bacillota</taxon>
        <taxon>Bacilli</taxon>
        <taxon>Bacillales</taxon>
        <taxon>Staphylococcaceae</taxon>
        <taxon>Macrococcoides</taxon>
    </lineage>
</organism>
<dbReference type="SUPFAM" id="SSF49478">
    <property type="entry name" value="Cna protein B-type domain"/>
    <property type="match status" value="2"/>
</dbReference>
<keyword evidence="3 6" id="KW-0732">Signal</keyword>
<feature type="compositionally biased region" description="Low complexity" evidence="4">
    <location>
        <begin position="253"/>
        <end position="289"/>
    </location>
</feature>
<dbReference type="InterPro" id="IPR013783">
    <property type="entry name" value="Ig-like_fold"/>
</dbReference>
<evidence type="ECO:0000259" key="9">
    <source>
        <dbReference type="Pfam" id="PF17936"/>
    </source>
</evidence>
<dbReference type="KEGG" id="mcak:MCCS_05660"/>
<feature type="region of interest" description="Disordered" evidence="4">
    <location>
        <begin position="237"/>
        <end position="303"/>
    </location>
</feature>
<dbReference type="GO" id="GO:0006508">
    <property type="term" value="P:proteolysis"/>
    <property type="evidence" value="ECO:0007669"/>
    <property type="project" value="UniProtKB-KW"/>
</dbReference>
<dbReference type="Gene3D" id="2.60.40.10">
    <property type="entry name" value="Immunoglobulins"/>
    <property type="match status" value="3"/>
</dbReference>
<dbReference type="PANTHER" id="PTHR36108:SF13">
    <property type="entry name" value="COLOSSIN-B-RELATED"/>
    <property type="match status" value="1"/>
</dbReference>
<dbReference type="NCBIfam" id="TIGR01167">
    <property type="entry name" value="LPXTG_anchor"/>
    <property type="match status" value="1"/>
</dbReference>
<evidence type="ECO:0000259" key="8">
    <source>
        <dbReference type="Pfam" id="PF17802"/>
    </source>
</evidence>
<keyword evidence="11" id="KW-1185">Reference proteome</keyword>
<keyword evidence="5" id="KW-1133">Transmembrane helix</keyword>
<dbReference type="GeneID" id="35294706"/>
<keyword evidence="10" id="KW-0378">Hydrolase</keyword>
<feature type="domain" description="Bacterial Ig" evidence="9">
    <location>
        <begin position="501"/>
        <end position="577"/>
    </location>
</feature>